<feature type="compositionally biased region" description="Polar residues" evidence="1">
    <location>
        <begin position="40"/>
        <end position="58"/>
    </location>
</feature>
<feature type="region of interest" description="Disordered" evidence="1">
    <location>
        <begin position="1"/>
        <end position="125"/>
    </location>
</feature>
<evidence type="ECO:0000256" key="1">
    <source>
        <dbReference type="SAM" id="MobiDB-lite"/>
    </source>
</evidence>
<protein>
    <submittedName>
        <fullName evidence="2">Uncharacterized protein</fullName>
    </submittedName>
</protein>
<feature type="region of interest" description="Disordered" evidence="1">
    <location>
        <begin position="332"/>
        <end position="353"/>
    </location>
</feature>
<keyword evidence="3" id="KW-1185">Reference proteome</keyword>
<feature type="compositionally biased region" description="Basic and acidic residues" evidence="1">
    <location>
        <begin position="112"/>
        <end position="125"/>
    </location>
</feature>
<sequence>MAVEPSTKKQVTITTPDIEREIRDESSDDETIKEDRGSEIPTTSQSQRVDISRIQSAYSDRCHSRSNFPLVLDEYGEEKDPRDKENKKKKSSKKATKSETHDDEVQEKRRKKQEELESRTAHERYMQVMDDLNNRPVGDRFYSKKVATIATSVDKFQDRNYNSPPKSPRVEIMEVAKANKKAHKKKEKYVLTTNNEHMKNITKTETAKIIEIQDRLIREGKLKSQGDIDKFREDAKDPVVLNSYLSKSSTKQDLSFTNMNEVKPERSNPYMSMSELPPRSLSYISERSSRPETRHDWAITQQFKHKHEQNKTMTPHQIAKQAAHDLEKRFPKTQMPPMKSFTIDLGEKPPDPEELQREIDLKVRIKQRKKFLRKLNRMYQLSMAHNAATSRILEKHGEINKILEGNSLRDVVDEEYACLMSGSFLPMVATLPAPEDVYITEEDIRVPDPGEIFGPLVESVPVSRASTRTNLISQKGSRENLASQKGSRETLLSRGSSKAGSKVVRRQTFSVGDIQEDKVLTLPPAPLPLTMDEIRTKAKIVEAKCLSSNWINYMRAGKPTA</sequence>
<evidence type="ECO:0000313" key="2">
    <source>
        <dbReference type="EnsemblMetazoa" id="G16895.6:cds"/>
    </source>
</evidence>
<dbReference type="Proteomes" id="UP000005408">
    <property type="component" value="Unassembled WGS sequence"/>
</dbReference>
<name>A0A8W8J204_MAGGI</name>
<proteinExistence type="predicted"/>
<organism evidence="2 3">
    <name type="scientific">Magallana gigas</name>
    <name type="common">Pacific oyster</name>
    <name type="synonym">Crassostrea gigas</name>
    <dbReference type="NCBI Taxonomy" id="29159"/>
    <lineage>
        <taxon>Eukaryota</taxon>
        <taxon>Metazoa</taxon>
        <taxon>Spiralia</taxon>
        <taxon>Lophotrochozoa</taxon>
        <taxon>Mollusca</taxon>
        <taxon>Bivalvia</taxon>
        <taxon>Autobranchia</taxon>
        <taxon>Pteriomorphia</taxon>
        <taxon>Ostreida</taxon>
        <taxon>Ostreoidea</taxon>
        <taxon>Ostreidae</taxon>
        <taxon>Magallana</taxon>
    </lineage>
</organism>
<reference evidence="2" key="1">
    <citation type="submission" date="2022-08" db="UniProtKB">
        <authorList>
            <consortium name="EnsemblMetazoa"/>
        </authorList>
    </citation>
    <scope>IDENTIFICATION</scope>
    <source>
        <strain evidence="2">05x7-T-G4-1.051#20</strain>
    </source>
</reference>
<dbReference type="EnsemblMetazoa" id="G16895.6">
    <property type="protein sequence ID" value="G16895.6:cds"/>
    <property type="gene ID" value="G16895"/>
</dbReference>
<feature type="compositionally biased region" description="Polar residues" evidence="1">
    <location>
        <begin position="475"/>
        <end position="485"/>
    </location>
</feature>
<feature type="region of interest" description="Disordered" evidence="1">
    <location>
        <begin position="475"/>
        <end position="499"/>
    </location>
</feature>
<evidence type="ECO:0000313" key="3">
    <source>
        <dbReference type="Proteomes" id="UP000005408"/>
    </source>
</evidence>
<accession>A0A8W8J204</accession>
<dbReference type="AlphaFoldDB" id="A0A8W8J204"/>